<dbReference type="GO" id="GO:0005759">
    <property type="term" value="C:mitochondrial matrix"/>
    <property type="evidence" value="ECO:0007669"/>
    <property type="project" value="InterPro"/>
</dbReference>
<dbReference type="Gene3D" id="3.10.280.10">
    <property type="entry name" value="Mitochondrial glycoprotein"/>
    <property type="match status" value="1"/>
</dbReference>
<protein>
    <submittedName>
        <fullName evidence="2">Uncharacterized protein</fullName>
    </submittedName>
</protein>
<comment type="caution">
    <text evidence="2">The sequence shown here is derived from an EMBL/GenBank/DDBJ whole genome shotgun (WGS) entry which is preliminary data.</text>
</comment>
<evidence type="ECO:0000313" key="3">
    <source>
        <dbReference type="Proteomes" id="UP001432322"/>
    </source>
</evidence>
<dbReference type="Proteomes" id="UP001432322">
    <property type="component" value="Unassembled WGS sequence"/>
</dbReference>
<dbReference type="InterPro" id="IPR003428">
    <property type="entry name" value="MAM33"/>
</dbReference>
<dbReference type="Pfam" id="PF02330">
    <property type="entry name" value="MAM33"/>
    <property type="match status" value="1"/>
</dbReference>
<dbReference type="EMBL" id="BTSY01000006">
    <property type="protein sequence ID" value="GMT34493.1"/>
    <property type="molecule type" value="Genomic_DNA"/>
</dbReference>
<dbReference type="GO" id="GO:0042256">
    <property type="term" value="P:cytosolic ribosome assembly"/>
    <property type="evidence" value="ECO:0007669"/>
    <property type="project" value="TreeGrafter"/>
</dbReference>
<dbReference type="PANTHER" id="PTHR10826">
    <property type="entry name" value="COMPLEMENT COMPONENT 1"/>
    <property type="match status" value="1"/>
</dbReference>
<keyword evidence="3" id="KW-1185">Reference proteome</keyword>
<name>A0AAV5WV10_9BILA</name>
<sequence length="180" mass="20019">PVRDGFPWWFVSSSFSDRLTNSHAAVSARSSSRNTRQQVDFGFLNHNKSVILGDIRLFSTSPRAYNVATELSAALKREIDAEKDLEAQQPAASPNMFPAFTVTTKDAEVRLTKKDCNENILVAFNVNHSVEIAEQFEDPNNAPSPVSLLPFSIDITKGDERLCFHLELVEAEQAGECTFI</sequence>
<gene>
    <name evidence="2" type="ORF">PFISCL1PPCAC_25790</name>
</gene>
<reference evidence="2" key="1">
    <citation type="submission" date="2023-10" db="EMBL/GenBank/DDBJ databases">
        <title>Genome assembly of Pristionchus species.</title>
        <authorList>
            <person name="Yoshida K."/>
            <person name="Sommer R.J."/>
        </authorList>
    </citation>
    <scope>NUCLEOTIDE SEQUENCE</scope>
    <source>
        <strain evidence="2">RS5133</strain>
    </source>
</reference>
<dbReference type="InterPro" id="IPR036561">
    <property type="entry name" value="MAM33_sf"/>
</dbReference>
<dbReference type="AlphaFoldDB" id="A0AAV5WV10"/>
<proteinExistence type="inferred from homology"/>
<evidence type="ECO:0000313" key="2">
    <source>
        <dbReference type="EMBL" id="GMT34493.1"/>
    </source>
</evidence>
<accession>A0AAV5WV10</accession>
<comment type="similarity">
    <text evidence="1">Belongs to the MAM33 family.</text>
</comment>
<organism evidence="2 3">
    <name type="scientific">Pristionchus fissidentatus</name>
    <dbReference type="NCBI Taxonomy" id="1538716"/>
    <lineage>
        <taxon>Eukaryota</taxon>
        <taxon>Metazoa</taxon>
        <taxon>Ecdysozoa</taxon>
        <taxon>Nematoda</taxon>
        <taxon>Chromadorea</taxon>
        <taxon>Rhabditida</taxon>
        <taxon>Rhabditina</taxon>
        <taxon>Diplogasteromorpha</taxon>
        <taxon>Diplogasteroidea</taxon>
        <taxon>Neodiplogasteridae</taxon>
        <taxon>Pristionchus</taxon>
    </lineage>
</organism>
<dbReference type="PANTHER" id="PTHR10826:SF1">
    <property type="entry name" value="COMPLEMENT COMPONENT 1 Q SUBCOMPONENT-BINDING PROTEIN, MITOCHONDRIAL"/>
    <property type="match status" value="1"/>
</dbReference>
<evidence type="ECO:0000256" key="1">
    <source>
        <dbReference type="ARBA" id="ARBA00005457"/>
    </source>
</evidence>
<feature type="non-terminal residue" evidence="2">
    <location>
        <position position="1"/>
    </location>
</feature>
<dbReference type="SUPFAM" id="SSF54529">
    <property type="entry name" value="Mitochondrial glycoprotein MAM33-like"/>
    <property type="match status" value="1"/>
</dbReference>